<reference evidence="2 3" key="1">
    <citation type="submission" date="2014-04" db="EMBL/GenBank/DDBJ databases">
        <title>Genome assembly of Hyalangium minutum DSM 14724.</title>
        <authorList>
            <person name="Sharma G."/>
            <person name="Subramanian S."/>
        </authorList>
    </citation>
    <scope>NUCLEOTIDE SEQUENCE [LARGE SCALE GENOMIC DNA]</scope>
    <source>
        <strain evidence="2 3">DSM 14724</strain>
    </source>
</reference>
<organism evidence="2 3">
    <name type="scientific">Hyalangium minutum</name>
    <dbReference type="NCBI Taxonomy" id="394096"/>
    <lineage>
        <taxon>Bacteria</taxon>
        <taxon>Pseudomonadati</taxon>
        <taxon>Myxococcota</taxon>
        <taxon>Myxococcia</taxon>
        <taxon>Myxococcales</taxon>
        <taxon>Cystobacterineae</taxon>
        <taxon>Archangiaceae</taxon>
        <taxon>Hyalangium</taxon>
    </lineage>
</organism>
<proteinExistence type="predicted"/>
<feature type="transmembrane region" description="Helical" evidence="1">
    <location>
        <begin position="129"/>
        <end position="151"/>
    </location>
</feature>
<dbReference type="Gene3D" id="2.30.30.40">
    <property type="entry name" value="SH3 Domains"/>
    <property type="match status" value="1"/>
</dbReference>
<feature type="transmembrane region" description="Helical" evidence="1">
    <location>
        <begin position="158"/>
        <end position="183"/>
    </location>
</feature>
<keyword evidence="1" id="KW-0812">Transmembrane</keyword>
<keyword evidence="1" id="KW-0472">Membrane</keyword>
<dbReference type="SUPFAM" id="SSF48452">
    <property type="entry name" value="TPR-like"/>
    <property type="match status" value="1"/>
</dbReference>
<dbReference type="OrthoDB" id="9776208at2"/>
<sequence length="249" mass="26998">MSAITAMLVATLLGQGYYTPEEAQELFTQANEAYTREDYATAREGYEKLISHGQGGPDVLYNLGTTYLAQGDLGRAVLSLERAWKAGGRAPDLEANLALARAQQKDKVEGAAVEEDFVTRLVKATPETVVAGVFLGAWVAAFALLLLFYFLKPGRRTWAAVLAGLALVVALPSGALLGAHVWVARTLHEAVVLSRTLVARELPKGDAKVLFDVHEGLKIRLLEDAGRYVRIRLPNGLEGWVEREGVAEI</sequence>
<dbReference type="STRING" id="394096.DB31_2576"/>
<evidence type="ECO:0000313" key="3">
    <source>
        <dbReference type="Proteomes" id="UP000028725"/>
    </source>
</evidence>
<dbReference type="Proteomes" id="UP000028725">
    <property type="component" value="Unassembled WGS sequence"/>
</dbReference>
<comment type="caution">
    <text evidence="2">The sequence shown here is derived from an EMBL/GenBank/DDBJ whole genome shotgun (WGS) entry which is preliminary data.</text>
</comment>
<protein>
    <submittedName>
        <fullName evidence="2">BatE</fullName>
    </submittedName>
</protein>
<dbReference type="EMBL" id="JMCB01000017">
    <property type="protein sequence ID" value="KFE63458.1"/>
    <property type="molecule type" value="Genomic_DNA"/>
</dbReference>
<name>A0A085W6Z5_9BACT</name>
<dbReference type="AlphaFoldDB" id="A0A085W6Z5"/>
<dbReference type="InterPro" id="IPR011990">
    <property type="entry name" value="TPR-like_helical_dom_sf"/>
</dbReference>
<gene>
    <name evidence="2" type="ORF">DB31_2576</name>
</gene>
<dbReference type="Pfam" id="PF13432">
    <property type="entry name" value="TPR_16"/>
    <property type="match status" value="1"/>
</dbReference>
<evidence type="ECO:0000313" key="2">
    <source>
        <dbReference type="EMBL" id="KFE63458.1"/>
    </source>
</evidence>
<keyword evidence="3" id="KW-1185">Reference proteome</keyword>
<evidence type="ECO:0000256" key="1">
    <source>
        <dbReference type="SAM" id="Phobius"/>
    </source>
</evidence>
<dbReference type="PATRIC" id="fig|394096.3.peg.6909"/>
<keyword evidence="1" id="KW-1133">Transmembrane helix</keyword>
<accession>A0A085W6Z5</accession>
<dbReference type="Gene3D" id="1.25.40.10">
    <property type="entry name" value="Tetratricopeptide repeat domain"/>
    <property type="match status" value="1"/>
</dbReference>